<dbReference type="GO" id="GO:0008300">
    <property type="term" value="P:isoprenoid catabolic process"/>
    <property type="evidence" value="ECO:0007669"/>
    <property type="project" value="TreeGrafter"/>
</dbReference>
<dbReference type="Gene3D" id="3.90.226.10">
    <property type="entry name" value="2-enoyl-CoA Hydratase, Chain A, domain 1"/>
    <property type="match status" value="1"/>
</dbReference>
<evidence type="ECO:0000313" key="2">
    <source>
        <dbReference type="EMBL" id="KRG59808.1"/>
    </source>
</evidence>
<dbReference type="FunFam" id="3.90.226.10:FF:000066">
    <property type="entry name" value="Enoyl-CoA hydratase"/>
    <property type="match status" value="1"/>
</dbReference>
<proteinExistence type="inferred from homology"/>
<dbReference type="STRING" id="266128.ABB25_04695"/>
<comment type="similarity">
    <text evidence="1">Belongs to the enoyl-CoA hydratase/isomerase family.</text>
</comment>
<dbReference type="EMBL" id="LDJH01000006">
    <property type="protein sequence ID" value="KRG59808.1"/>
    <property type="molecule type" value="Genomic_DNA"/>
</dbReference>
<dbReference type="Gene3D" id="1.10.12.10">
    <property type="entry name" value="Lyase 2-enoyl-coa Hydratase, Chain A, domain 2"/>
    <property type="match status" value="1"/>
</dbReference>
<dbReference type="OrthoDB" id="9807606at2"/>
<comment type="caution">
    <text evidence="2">The sequence shown here is derived from an EMBL/GenBank/DDBJ whole genome shotgun (WGS) entry which is preliminary data.</text>
</comment>
<dbReference type="Proteomes" id="UP000051254">
    <property type="component" value="Unassembled WGS sequence"/>
</dbReference>
<dbReference type="CDD" id="cd06558">
    <property type="entry name" value="crotonase-like"/>
    <property type="match status" value="1"/>
</dbReference>
<reference evidence="2 3" key="1">
    <citation type="submission" date="2015-05" db="EMBL/GenBank/DDBJ databases">
        <title>Genome sequencing and analysis of members of genus Stenotrophomonas.</title>
        <authorList>
            <person name="Patil P.P."/>
            <person name="Midha S."/>
            <person name="Patil P.B."/>
        </authorList>
    </citation>
    <scope>NUCLEOTIDE SEQUENCE [LARGE SCALE GENOMIC DNA]</scope>
    <source>
        <strain evidence="2 3">DSM 17805</strain>
    </source>
</reference>
<dbReference type="InterPro" id="IPR029045">
    <property type="entry name" value="ClpP/crotonase-like_dom_sf"/>
</dbReference>
<keyword evidence="2" id="KW-0456">Lyase</keyword>
<dbReference type="PANTHER" id="PTHR42964">
    <property type="entry name" value="ENOYL-COA HYDRATASE"/>
    <property type="match status" value="1"/>
</dbReference>
<gene>
    <name evidence="2" type="ORF">ABB25_04695</name>
</gene>
<dbReference type="EC" id="4.2.1.17" evidence="2"/>
<dbReference type="PANTHER" id="PTHR42964:SF1">
    <property type="entry name" value="POLYKETIDE BIOSYNTHESIS ENOYL-COA HYDRATASE PKSH-RELATED"/>
    <property type="match status" value="1"/>
</dbReference>
<accession>A0A0R0BRP7</accession>
<keyword evidence="3" id="KW-1185">Reference proteome</keyword>
<sequence>MAHGLPAATICARCPLEPNMLAIKRHGAVLHLTLDRPERHNAFNEHLIAALTQALEQASQDPGLRALVLAGNGRSFSAGADLDWMARLARASEADNLGDAQALATLMRTLDSLPLPTIAAVQGAAYGGGVGLAACCDIVIASDDARFALSEVRLGLLPAVISPYVIAAIGPRQARRWFATGQAFDAQRALAIGLVHEVVPADGLAAAVDAQLQLLLQAAPQACSAAKQLVAAVINETDPARLDAHNAALIARLRAGAEGREGLAAFLDKRPANWVQPA</sequence>
<evidence type="ECO:0000313" key="3">
    <source>
        <dbReference type="Proteomes" id="UP000051254"/>
    </source>
</evidence>
<protein>
    <submittedName>
        <fullName evidence="2">Enoyl-CoA hydratase</fullName>
        <ecNumber evidence="2">4.2.1.17</ecNumber>
    </submittedName>
</protein>
<dbReference type="SUPFAM" id="SSF52096">
    <property type="entry name" value="ClpP/crotonase"/>
    <property type="match status" value="1"/>
</dbReference>
<organism evidence="2 3">
    <name type="scientific">Stenotrophomonas koreensis</name>
    <dbReference type="NCBI Taxonomy" id="266128"/>
    <lineage>
        <taxon>Bacteria</taxon>
        <taxon>Pseudomonadati</taxon>
        <taxon>Pseudomonadota</taxon>
        <taxon>Gammaproteobacteria</taxon>
        <taxon>Lysobacterales</taxon>
        <taxon>Lysobacteraceae</taxon>
        <taxon>Stenotrophomonas</taxon>
    </lineage>
</organism>
<name>A0A0R0BRP7_9GAMM</name>
<dbReference type="InterPro" id="IPR014748">
    <property type="entry name" value="Enoyl-CoA_hydra_C"/>
</dbReference>
<dbReference type="PATRIC" id="fig|266128.3.peg.2593"/>
<dbReference type="GO" id="GO:0004300">
    <property type="term" value="F:enoyl-CoA hydratase activity"/>
    <property type="evidence" value="ECO:0007669"/>
    <property type="project" value="UniProtKB-EC"/>
</dbReference>
<dbReference type="InterPro" id="IPR001753">
    <property type="entry name" value="Enoyl-CoA_hydra/iso"/>
</dbReference>
<evidence type="ECO:0000256" key="1">
    <source>
        <dbReference type="ARBA" id="ARBA00005254"/>
    </source>
</evidence>
<dbReference type="AlphaFoldDB" id="A0A0R0BRP7"/>
<dbReference type="InterPro" id="IPR051683">
    <property type="entry name" value="Enoyl-CoA_Hydratase/Isomerase"/>
</dbReference>
<dbReference type="Pfam" id="PF00378">
    <property type="entry name" value="ECH_1"/>
    <property type="match status" value="1"/>
</dbReference>